<name>A0ABN8IGF1_9NEOP</name>
<dbReference type="Proteomes" id="UP000837857">
    <property type="component" value="Chromosome 24"/>
</dbReference>
<organism evidence="1 2">
    <name type="scientific">Iphiclides podalirius</name>
    <name type="common">scarce swallowtail</name>
    <dbReference type="NCBI Taxonomy" id="110791"/>
    <lineage>
        <taxon>Eukaryota</taxon>
        <taxon>Metazoa</taxon>
        <taxon>Ecdysozoa</taxon>
        <taxon>Arthropoda</taxon>
        <taxon>Hexapoda</taxon>
        <taxon>Insecta</taxon>
        <taxon>Pterygota</taxon>
        <taxon>Neoptera</taxon>
        <taxon>Endopterygota</taxon>
        <taxon>Lepidoptera</taxon>
        <taxon>Glossata</taxon>
        <taxon>Ditrysia</taxon>
        <taxon>Papilionoidea</taxon>
        <taxon>Papilionidae</taxon>
        <taxon>Papilioninae</taxon>
        <taxon>Iphiclides</taxon>
    </lineage>
</organism>
<sequence length="89" mass="9941">MMATEGKPASVANEGRAALFIEIPANSTKYGRGAIKAASARTRAIWHGRDVTERRHLHFFVPTAGLRGPLRNDDRNYCENRIALRLSTY</sequence>
<accession>A0ABN8IGF1</accession>
<evidence type="ECO:0000313" key="1">
    <source>
        <dbReference type="EMBL" id="CAH2056922.1"/>
    </source>
</evidence>
<proteinExistence type="predicted"/>
<feature type="non-terminal residue" evidence="1">
    <location>
        <position position="89"/>
    </location>
</feature>
<protein>
    <submittedName>
        <fullName evidence="1">Uncharacterized protein</fullName>
    </submittedName>
</protein>
<reference evidence="1" key="1">
    <citation type="submission" date="2022-03" db="EMBL/GenBank/DDBJ databases">
        <authorList>
            <person name="Martin H S."/>
        </authorList>
    </citation>
    <scope>NUCLEOTIDE SEQUENCE</scope>
</reference>
<gene>
    <name evidence="1" type="ORF">IPOD504_LOCUS9862</name>
</gene>
<keyword evidence="2" id="KW-1185">Reference proteome</keyword>
<dbReference type="EMBL" id="OW152836">
    <property type="protein sequence ID" value="CAH2056922.1"/>
    <property type="molecule type" value="Genomic_DNA"/>
</dbReference>
<evidence type="ECO:0000313" key="2">
    <source>
        <dbReference type="Proteomes" id="UP000837857"/>
    </source>
</evidence>